<dbReference type="GO" id="GO:0098552">
    <property type="term" value="C:side of membrane"/>
    <property type="evidence" value="ECO:0007669"/>
    <property type="project" value="UniProtKB-KW"/>
</dbReference>
<feature type="domain" description="CFEM" evidence="17">
    <location>
        <begin position="1"/>
        <end position="107"/>
    </location>
</feature>
<evidence type="ECO:0000256" key="16">
    <source>
        <dbReference type="SAM" id="SignalP"/>
    </source>
</evidence>
<feature type="transmembrane region" description="Helical" evidence="15">
    <location>
        <begin position="174"/>
        <end position="192"/>
    </location>
</feature>
<evidence type="ECO:0000256" key="6">
    <source>
        <dbReference type="ARBA" id="ARBA00022622"/>
    </source>
</evidence>
<keyword evidence="10 15" id="KW-0472">Membrane</keyword>
<dbReference type="PANTHER" id="PTHR33048:SF143">
    <property type="entry name" value="EXTRACELLULAR MEMBRANE PROTEIN CFEM DOMAIN-CONTAINING PROTEIN-RELATED"/>
    <property type="match status" value="1"/>
</dbReference>
<reference evidence="18 19" key="1">
    <citation type="submission" date="2015-01" db="EMBL/GenBank/DDBJ databases">
        <title>The Genome Sequence of Exophiala oligosperma CBS72588.</title>
        <authorList>
            <consortium name="The Broad Institute Genomics Platform"/>
            <person name="Cuomo C."/>
            <person name="de Hoog S."/>
            <person name="Gorbushina A."/>
            <person name="Stielow B."/>
            <person name="Teixiera M."/>
            <person name="Abouelleil A."/>
            <person name="Chapman S.B."/>
            <person name="Priest M."/>
            <person name="Young S.K."/>
            <person name="Wortman J."/>
            <person name="Nusbaum C."/>
            <person name="Birren B."/>
        </authorList>
    </citation>
    <scope>NUCLEOTIDE SEQUENCE [LARGE SCALE GENOMIC DNA]</scope>
    <source>
        <strain evidence="18 19">CBS 72588</strain>
    </source>
</reference>
<evidence type="ECO:0000313" key="19">
    <source>
        <dbReference type="Proteomes" id="UP000053342"/>
    </source>
</evidence>
<evidence type="ECO:0000256" key="15">
    <source>
        <dbReference type="SAM" id="Phobius"/>
    </source>
</evidence>
<comment type="similarity">
    <text evidence="4">Belongs to the RBT5 family.</text>
</comment>
<evidence type="ECO:0000256" key="9">
    <source>
        <dbReference type="ARBA" id="ARBA00022989"/>
    </source>
</evidence>
<dbReference type="HOGENOM" id="CLU_028200_6_3_1"/>
<evidence type="ECO:0000259" key="17">
    <source>
        <dbReference type="PROSITE" id="PS52012"/>
    </source>
</evidence>
<dbReference type="GeneID" id="27357120"/>
<dbReference type="RefSeq" id="XP_016264218.1">
    <property type="nucleotide sequence ID" value="XM_016406012.1"/>
</dbReference>
<keyword evidence="6" id="KW-0325">Glycoprotein</keyword>
<feature type="disulfide bond" evidence="14">
    <location>
        <begin position="39"/>
        <end position="46"/>
    </location>
</feature>
<keyword evidence="14" id="KW-0349">Heme</keyword>
<evidence type="ECO:0000313" key="18">
    <source>
        <dbReference type="EMBL" id="KIW44002.1"/>
    </source>
</evidence>
<dbReference type="EMBL" id="KN847335">
    <property type="protein sequence ID" value="KIW44002.1"/>
    <property type="molecule type" value="Genomic_DNA"/>
</dbReference>
<keyword evidence="6" id="KW-0336">GPI-anchor</keyword>
<evidence type="ECO:0000256" key="14">
    <source>
        <dbReference type="PROSITE-ProRule" id="PRU01356"/>
    </source>
</evidence>
<dbReference type="PANTHER" id="PTHR33048">
    <property type="entry name" value="PTH11-LIKE INTEGRAL MEMBRANE PROTEIN (AFU_ORTHOLOGUE AFUA_5G11245)"/>
    <property type="match status" value="1"/>
</dbReference>
<dbReference type="STRING" id="215243.A0A0D2C2N6"/>
<evidence type="ECO:0000256" key="10">
    <source>
        <dbReference type="ARBA" id="ARBA00023136"/>
    </source>
</evidence>
<dbReference type="SMART" id="SM00747">
    <property type="entry name" value="CFEM"/>
    <property type="match status" value="1"/>
</dbReference>
<feature type="transmembrane region" description="Helical" evidence="15">
    <location>
        <begin position="204"/>
        <end position="231"/>
    </location>
</feature>
<keyword evidence="7 15" id="KW-0812">Transmembrane</keyword>
<dbReference type="Proteomes" id="UP000053342">
    <property type="component" value="Unassembled WGS sequence"/>
</dbReference>
<dbReference type="InterPro" id="IPR008427">
    <property type="entry name" value="Extracellular_membr_CFEM_dom"/>
</dbReference>
<keyword evidence="5" id="KW-0964">Secreted</keyword>
<dbReference type="PROSITE" id="PS52012">
    <property type="entry name" value="CFEM"/>
    <property type="match status" value="1"/>
</dbReference>
<keyword evidence="19" id="KW-1185">Reference proteome</keyword>
<feature type="disulfide bond" evidence="14">
    <location>
        <begin position="48"/>
        <end position="81"/>
    </location>
</feature>
<feature type="disulfide bond" evidence="14">
    <location>
        <begin position="29"/>
        <end position="60"/>
    </location>
</feature>
<keyword evidence="9 15" id="KW-1133">Transmembrane helix</keyword>
<dbReference type="Pfam" id="PF20684">
    <property type="entry name" value="Fung_rhodopsin"/>
    <property type="match status" value="1"/>
</dbReference>
<dbReference type="OrthoDB" id="2496787at2759"/>
<proteinExistence type="inferred from homology"/>
<comment type="subcellular location">
    <subcellularLocation>
        <location evidence="2">Membrane</location>
        <topology evidence="2">Lipid-anchor</topology>
        <topology evidence="2">GPI-anchor</topology>
    </subcellularLocation>
    <subcellularLocation>
        <location evidence="1">Membrane</location>
        <topology evidence="1">Multi-pass membrane protein</topology>
    </subcellularLocation>
    <subcellularLocation>
        <location evidence="3">Secreted</location>
    </subcellularLocation>
</comment>
<comment type="similarity">
    <text evidence="13">Belongs to the SAT4 family.</text>
</comment>
<feature type="transmembrane region" description="Helical" evidence="15">
    <location>
        <begin position="286"/>
        <end position="304"/>
    </location>
</feature>
<evidence type="ECO:0000256" key="5">
    <source>
        <dbReference type="ARBA" id="ARBA00022525"/>
    </source>
</evidence>
<dbReference type="GO" id="GO:0046872">
    <property type="term" value="F:metal ion binding"/>
    <property type="evidence" value="ECO:0007669"/>
    <property type="project" value="UniProtKB-UniRule"/>
</dbReference>
<keyword evidence="8 16" id="KW-0732">Signal</keyword>
<feature type="chain" id="PRO_5002239452" description="CFEM domain-containing protein" evidence="16">
    <location>
        <begin position="20"/>
        <end position="419"/>
    </location>
</feature>
<name>A0A0D2C2N6_9EURO</name>
<keyword evidence="11 14" id="KW-1015">Disulfide bond</keyword>
<dbReference type="VEuPathDB" id="FungiDB:PV06_05046"/>
<evidence type="ECO:0000256" key="2">
    <source>
        <dbReference type="ARBA" id="ARBA00004589"/>
    </source>
</evidence>
<dbReference type="Pfam" id="PF05730">
    <property type="entry name" value="CFEM"/>
    <property type="match status" value="1"/>
</dbReference>
<dbReference type="InterPro" id="IPR049326">
    <property type="entry name" value="Rhodopsin_dom_fungi"/>
</dbReference>
<feature type="binding site" description="axial binding residue" evidence="14">
    <location>
        <position position="43"/>
    </location>
    <ligand>
        <name>heme</name>
        <dbReference type="ChEBI" id="CHEBI:30413"/>
    </ligand>
    <ligandPart>
        <name>Fe</name>
        <dbReference type="ChEBI" id="CHEBI:18248"/>
    </ligandPart>
</feature>
<keyword evidence="14" id="KW-0479">Metal-binding</keyword>
<feature type="transmembrane region" description="Helical" evidence="15">
    <location>
        <begin position="324"/>
        <end position="343"/>
    </location>
</feature>
<dbReference type="InterPro" id="IPR052337">
    <property type="entry name" value="SAT4-like"/>
</dbReference>
<dbReference type="AlphaFoldDB" id="A0A0D2C2N6"/>
<feature type="transmembrane region" description="Helical" evidence="15">
    <location>
        <begin position="90"/>
        <end position="111"/>
    </location>
</feature>
<evidence type="ECO:0000256" key="8">
    <source>
        <dbReference type="ARBA" id="ARBA00022729"/>
    </source>
</evidence>
<evidence type="ECO:0000256" key="4">
    <source>
        <dbReference type="ARBA" id="ARBA00010031"/>
    </source>
</evidence>
<feature type="transmembrane region" description="Helical" evidence="15">
    <location>
        <begin position="251"/>
        <end position="274"/>
    </location>
</feature>
<evidence type="ECO:0000256" key="11">
    <source>
        <dbReference type="ARBA" id="ARBA00023157"/>
    </source>
</evidence>
<accession>A0A0D2C2N6</accession>
<feature type="transmembrane region" description="Helical" evidence="15">
    <location>
        <begin position="123"/>
        <end position="145"/>
    </location>
</feature>
<feature type="signal peptide" evidence="16">
    <location>
        <begin position="1"/>
        <end position="19"/>
    </location>
</feature>
<keyword evidence="14" id="KW-0408">Iron</keyword>
<evidence type="ECO:0000256" key="3">
    <source>
        <dbReference type="ARBA" id="ARBA00004613"/>
    </source>
</evidence>
<evidence type="ECO:0000256" key="12">
    <source>
        <dbReference type="ARBA" id="ARBA00023288"/>
    </source>
</evidence>
<organism evidence="18 19">
    <name type="scientific">Exophiala oligosperma</name>
    <dbReference type="NCBI Taxonomy" id="215243"/>
    <lineage>
        <taxon>Eukaryota</taxon>
        <taxon>Fungi</taxon>
        <taxon>Dikarya</taxon>
        <taxon>Ascomycota</taxon>
        <taxon>Pezizomycotina</taxon>
        <taxon>Eurotiomycetes</taxon>
        <taxon>Chaetothyriomycetidae</taxon>
        <taxon>Chaetothyriales</taxon>
        <taxon>Herpotrichiellaceae</taxon>
        <taxon>Exophiala</taxon>
    </lineage>
</organism>
<protein>
    <recommendedName>
        <fullName evidence="17">CFEM domain-containing protein</fullName>
    </recommendedName>
</protein>
<evidence type="ECO:0000256" key="13">
    <source>
        <dbReference type="ARBA" id="ARBA00038359"/>
    </source>
</evidence>
<feature type="disulfide bond" evidence="14">
    <location>
        <begin position="25"/>
        <end position="65"/>
    </location>
</feature>
<keyword evidence="12" id="KW-0449">Lipoprotein</keyword>
<dbReference type="GO" id="GO:0005576">
    <property type="term" value="C:extracellular region"/>
    <property type="evidence" value="ECO:0007669"/>
    <property type="project" value="UniProtKB-SubCell"/>
</dbReference>
<evidence type="ECO:0000256" key="7">
    <source>
        <dbReference type="ARBA" id="ARBA00022692"/>
    </source>
</evidence>
<gene>
    <name evidence="18" type="ORF">PV06_05046</name>
</gene>
<evidence type="ECO:0000256" key="1">
    <source>
        <dbReference type="ARBA" id="ARBA00004141"/>
    </source>
</evidence>
<sequence length="419" mass="46140">MRAGGLIFFLVSLVALGLSQSMPSCAADCLAQFLGNSTCAPTDSACICADSVLMGNVQGCTLASCTVKESLAAKNATMTLCKQPIRDNTAVTPIVTAVSGIIAIICVILRIADRFPKWETLQWADLCVVISLLLALPMAILEFFMSSDGFGKDIWTITPDKITQIVQFTWLTEIFYMCVIGFTKMALLLLYYRVFPAQTFRRLIIGSMAVCALYIPTFALGIAIQCIPVSYAWTSWTGETKGQCMNLNAFAWAHAIVNIIFDIWIILLPIPQLLHLKLGRRKKVHLVFMFSIGFFITIVSIVRLTSLVQFANSTNPTYDNVPTAYWSVLEAFVSIICTCLPAVRALLRKVFPTCFGSSSDPNSESRTYRISRPSALRSADHLGKSGTHSANVYPRSGDSDVIELVHNDDTKDSKYNNGW</sequence>